<feature type="signal peptide" evidence="1">
    <location>
        <begin position="1"/>
        <end position="19"/>
    </location>
</feature>
<evidence type="ECO:0000256" key="1">
    <source>
        <dbReference type="SAM" id="SignalP"/>
    </source>
</evidence>
<sequence>MSMLWLLCFCNVFVNLAGADDDGGGKHFVLIHGLGHGAWCWYKVTAALRTAGHTVTALYLTSNGNNKAFADNIINAAQFVRPLIDFLAVYDGGRVILVGHSIGGSAISLAMEAHPKKIEKAVFLAALMPTNGQTFLPIRTFAAMFGSGYISCFMELMYNDIQVEHCFVALGSEVCIWIPIRRSSMDCIWVRGYIWGWSD</sequence>
<keyword evidence="4" id="KW-1185">Reference proteome</keyword>
<evidence type="ECO:0000313" key="4">
    <source>
        <dbReference type="Proteomes" id="UP000886520"/>
    </source>
</evidence>
<reference evidence="3" key="1">
    <citation type="submission" date="2021-01" db="EMBL/GenBank/DDBJ databases">
        <title>Adiantum capillus-veneris genome.</title>
        <authorList>
            <person name="Fang Y."/>
            <person name="Liao Q."/>
        </authorList>
    </citation>
    <scope>NUCLEOTIDE SEQUENCE</scope>
    <source>
        <strain evidence="3">H3</strain>
        <tissue evidence="3">Leaf</tissue>
    </source>
</reference>
<dbReference type="InterPro" id="IPR045889">
    <property type="entry name" value="MES/HNL"/>
</dbReference>
<name>A0A9D4UV78_ADICA</name>
<dbReference type="AlphaFoldDB" id="A0A9D4UV78"/>
<dbReference type="GO" id="GO:0080032">
    <property type="term" value="F:methyl jasmonate esterase activity"/>
    <property type="evidence" value="ECO:0007669"/>
    <property type="project" value="TreeGrafter"/>
</dbReference>
<dbReference type="Gene3D" id="3.40.50.1820">
    <property type="entry name" value="alpha/beta hydrolase"/>
    <property type="match status" value="1"/>
</dbReference>
<dbReference type="PANTHER" id="PTHR10992">
    <property type="entry name" value="METHYLESTERASE FAMILY MEMBER"/>
    <property type="match status" value="1"/>
</dbReference>
<dbReference type="Proteomes" id="UP000886520">
    <property type="component" value="Chromosome 10"/>
</dbReference>
<dbReference type="InterPro" id="IPR029058">
    <property type="entry name" value="AB_hydrolase_fold"/>
</dbReference>
<dbReference type="EMBL" id="JABFUD020000010">
    <property type="protein sequence ID" value="KAI5074638.1"/>
    <property type="molecule type" value="Genomic_DNA"/>
</dbReference>
<dbReference type="Pfam" id="PF12697">
    <property type="entry name" value="Abhydrolase_6"/>
    <property type="match status" value="1"/>
</dbReference>
<evidence type="ECO:0000259" key="2">
    <source>
        <dbReference type="Pfam" id="PF12697"/>
    </source>
</evidence>
<dbReference type="PANTHER" id="PTHR10992:SF1086">
    <property type="entry name" value="AB HYDROLASE-1 DOMAIN-CONTAINING PROTEIN"/>
    <property type="match status" value="1"/>
</dbReference>
<dbReference type="SUPFAM" id="SSF53474">
    <property type="entry name" value="alpha/beta-Hydrolases"/>
    <property type="match status" value="1"/>
</dbReference>
<dbReference type="OrthoDB" id="408373at2759"/>
<keyword evidence="1" id="KW-0732">Signal</keyword>
<evidence type="ECO:0000313" key="3">
    <source>
        <dbReference type="EMBL" id="KAI5074638.1"/>
    </source>
</evidence>
<dbReference type="GO" id="GO:0080030">
    <property type="term" value="F:methyl indole-3-acetate esterase activity"/>
    <property type="evidence" value="ECO:0007669"/>
    <property type="project" value="TreeGrafter"/>
</dbReference>
<proteinExistence type="predicted"/>
<protein>
    <recommendedName>
        <fullName evidence="2">AB hydrolase-1 domain-containing protein</fullName>
    </recommendedName>
</protein>
<gene>
    <name evidence="3" type="ORF">GOP47_0010599</name>
</gene>
<feature type="chain" id="PRO_5039236519" description="AB hydrolase-1 domain-containing protein" evidence="1">
    <location>
        <begin position="20"/>
        <end position="199"/>
    </location>
</feature>
<comment type="caution">
    <text evidence="3">The sequence shown here is derived from an EMBL/GenBank/DDBJ whole genome shotgun (WGS) entry which is preliminary data.</text>
</comment>
<organism evidence="3 4">
    <name type="scientific">Adiantum capillus-veneris</name>
    <name type="common">Maidenhair fern</name>
    <dbReference type="NCBI Taxonomy" id="13818"/>
    <lineage>
        <taxon>Eukaryota</taxon>
        <taxon>Viridiplantae</taxon>
        <taxon>Streptophyta</taxon>
        <taxon>Embryophyta</taxon>
        <taxon>Tracheophyta</taxon>
        <taxon>Polypodiopsida</taxon>
        <taxon>Polypodiidae</taxon>
        <taxon>Polypodiales</taxon>
        <taxon>Pteridineae</taxon>
        <taxon>Pteridaceae</taxon>
        <taxon>Vittarioideae</taxon>
        <taxon>Adiantum</taxon>
    </lineage>
</organism>
<accession>A0A9D4UV78</accession>
<feature type="domain" description="AB hydrolase-1" evidence="2">
    <location>
        <begin position="28"/>
        <end position="142"/>
    </location>
</feature>
<dbReference type="InterPro" id="IPR000073">
    <property type="entry name" value="AB_hydrolase_1"/>
</dbReference>